<dbReference type="EMBL" id="CP157484">
    <property type="protein sequence ID" value="XBO40832.1"/>
    <property type="molecule type" value="Genomic_DNA"/>
</dbReference>
<keyword evidence="5 6" id="KW-0067">ATP-binding</keyword>
<organism evidence="7">
    <name type="scientific">Alsobacter sp. KACC 23698</name>
    <dbReference type="NCBI Taxonomy" id="3149229"/>
    <lineage>
        <taxon>Bacteria</taxon>
        <taxon>Pseudomonadati</taxon>
        <taxon>Pseudomonadota</taxon>
        <taxon>Alphaproteobacteria</taxon>
        <taxon>Hyphomicrobiales</taxon>
        <taxon>Alsobacteraceae</taxon>
        <taxon>Alsobacter</taxon>
    </lineage>
</organism>
<evidence type="ECO:0000256" key="6">
    <source>
        <dbReference type="HAMAP-Rule" id="MF_00836"/>
    </source>
</evidence>
<evidence type="ECO:0000256" key="2">
    <source>
        <dbReference type="ARBA" id="ARBA00005069"/>
    </source>
</evidence>
<accession>A0AAU7JK77</accession>
<dbReference type="RefSeq" id="WP_406857690.1">
    <property type="nucleotide sequence ID" value="NZ_CP157484.1"/>
</dbReference>
<sequence length="198" mass="20877">MTTGGAFGPGRLVLVVGPSGAGKDTLIGLARDAFAGDSRVMFPRRLVSRPADAFEDHDTITEEAFLDGEARGLYPLAWQAHGLCYALPPSVVDAVQHGRAVIVNVSRAVIPLARRRFAQVAVVLVTAPPDILGRRLAARGRNENIEARLARAAPETIDVAPDLSIFNVGDPVESVAALNGLIGRLLSADQVMPARSLG</sequence>
<evidence type="ECO:0000313" key="7">
    <source>
        <dbReference type="EMBL" id="XBO40832.1"/>
    </source>
</evidence>
<comment type="catalytic activity">
    <reaction evidence="1 6">
        <text>alpha-D-ribose 1,5-bisphosphate + ATP = 5-phospho-alpha-D-ribose 1-diphosphate + ADP</text>
        <dbReference type="Rhea" id="RHEA:20109"/>
        <dbReference type="ChEBI" id="CHEBI:30616"/>
        <dbReference type="ChEBI" id="CHEBI:58017"/>
        <dbReference type="ChEBI" id="CHEBI:68688"/>
        <dbReference type="ChEBI" id="CHEBI:456216"/>
        <dbReference type="EC" id="2.7.4.23"/>
    </reaction>
</comment>
<dbReference type="EC" id="2.7.4.23" evidence="6"/>
<protein>
    <recommendedName>
        <fullName evidence="6">Ribose 1,5-bisphosphate phosphokinase PhnN</fullName>
        <ecNumber evidence="6">2.7.4.23</ecNumber>
    </recommendedName>
    <alternativeName>
        <fullName evidence="6">Ribose 1,5-bisphosphokinase</fullName>
    </alternativeName>
</protein>
<dbReference type="GO" id="GO:0006015">
    <property type="term" value="P:5-phosphoribose 1-diphosphate biosynthetic process"/>
    <property type="evidence" value="ECO:0007669"/>
    <property type="project" value="UniProtKB-UniRule"/>
</dbReference>
<feature type="binding site" evidence="6">
    <location>
        <begin position="17"/>
        <end position="24"/>
    </location>
    <ligand>
        <name>ATP</name>
        <dbReference type="ChEBI" id="CHEBI:30616"/>
    </ligand>
</feature>
<dbReference type="NCBIfam" id="TIGR02322">
    <property type="entry name" value="phosphon_PhnN"/>
    <property type="match status" value="1"/>
</dbReference>
<dbReference type="AlphaFoldDB" id="A0AAU7JK77"/>
<keyword evidence="3 6" id="KW-0808">Transferase</keyword>
<dbReference type="SUPFAM" id="SSF52540">
    <property type="entry name" value="P-loop containing nucleoside triphosphate hydrolases"/>
    <property type="match status" value="1"/>
</dbReference>
<dbReference type="GO" id="GO:0033863">
    <property type="term" value="F:ribose 1,5-bisphosphate phosphokinase activity"/>
    <property type="evidence" value="ECO:0007669"/>
    <property type="project" value="UniProtKB-UniRule"/>
</dbReference>
<comment type="function">
    <text evidence="6">Catalyzes the phosphorylation of ribose 1,5-bisphosphate to 5-phospho-D-ribosyl alpha-1-diphosphate (PRPP).</text>
</comment>
<dbReference type="HAMAP" id="MF_00836">
    <property type="entry name" value="PhnN"/>
    <property type="match status" value="1"/>
</dbReference>
<dbReference type="Gene3D" id="3.40.50.300">
    <property type="entry name" value="P-loop containing nucleotide triphosphate hydrolases"/>
    <property type="match status" value="1"/>
</dbReference>
<evidence type="ECO:0000256" key="5">
    <source>
        <dbReference type="ARBA" id="ARBA00022840"/>
    </source>
</evidence>
<evidence type="ECO:0000256" key="4">
    <source>
        <dbReference type="ARBA" id="ARBA00022741"/>
    </source>
</evidence>
<keyword evidence="4 6" id="KW-0547">Nucleotide-binding</keyword>
<dbReference type="InterPro" id="IPR027417">
    <property type="entry name" value="P-loop_NTPase"/>
</dbReference>
<reference evidence="7" key="1">
    <citation type="submission" date="2024-05" db="EMBL/GenBank/DDBJ databases">
        <authorList>
            <person name="Kim S."/>
            <person name="Heo J."/>
            <person name="Choi H."/>
            <person name="Choi Y."/>
            <person name="Kwon S.-W."/>
            <person name="Kim Y."/>
        </authorList>
    </citation>
    <scope>NUCLEOTIDE SEQUENCE</scope>
    <source>
        <strain evidence="7">KACC 23698</strain>
    </source>
</reference>
<dbReference type="InterPro" id="IPR012699">
    <property type="entry name" value="PhnN"/>
</dbReference>
<comment type="similarity">
    <text evidence="6">Belongs to the ribose 1,5-bisphosphokinase family.</text>
</comment>
<dbReference type="GO" id="GO:0019634">
    <property type="term" value="P:organic phosphonate metabolic process"/>
    <property type="evidence" value="ECO:0007669"/>
    <property type="project" value="UniProtKB-UniRule"/>
</dbReference>
<dbReference type="GO" id="GO:0005524">
    <property type="term" value="F:ATP binding"/>
    <property type="evidence" value="ECO:0007669"/>
    <property type="project" value="UniProtKB-KW"/>
</dbReference>
<evidence type="ECO:0000256" key="1">
    <source>
        <dbReference type="ARBA" id="ARBA00000373"/>
    </source>
</evidence>
<name>A0AAU7JK77_9HYPH</name>
<gene>
    <name evidence="6 7" type="primary">phnN</name>
    <name evidence="7" type="ORF">ABEG18_08765</name>
</gene>
<evidence type="ECO:0000256" key="3">
    <source>
        <dbReference type="ARBA" id="ARBA00022679"/>
    </source>
</evidence>
<comment type="pathway">
    <text evidence="2 6">Metabolic intermediate biosynthesis; 5-phospho-alpha-D-ribose 1-diphosphate biosynthesis; 5-phospho-alpha-D-ribose 1-diphosphate from D-ribose 5-phosphate (route II): step 3/3.</text>
</comment>
<proteinExistence type="inferred from homology"/>